<evidence type="ECO:0000256" key="1">
    <source>
        <dbReference type="SAM" id="SignalP"/>
    </source>
</evidence>
<keyword evidence="1" id="KW-0732">Signal</keyword>
<feature type="signal peptide" evidence="1">
    <location>
        <begin position="1"/>
        <end position="25"/>
    </location>
</feature>
<name>A0AAP2D759_9BACT</name>
<dbReference type="AlphaFoldDB" id="A0AAP2D759"/>
<gene>
    <name evidence="2" type="ORF">KK078_03940</name>
</gene>
<dbReference type="EMBL" id="JAHESC010000004">
    <property type="protein sequence ID" value="MBT1685690.1"/>
    <property type="molecule type" value="Genomic_DNA"/>
</dbReference>
<keyword evidence="3" id="KW-1185">Reference proteome</keyword>
<feature type="chain" id="PRO_5043010324" description="Prealbumin-like fold domain-containing protein" evidence="1">
    <location>
        <begin position="26"/>
        <end position="115"/>
    </location>
</feature>
<evidence type="ECO:0008006" key="4">
    <source>
        <dbReference type="Google" id="ProtNLM"/>
    </source>
</evidence>
<evidence type="ECO:0000313" key="2">
    <source>
        <dbReference type="EMBL" id="MBT1685690.1"/>
    </source>
</evidence>
<accession>A0AAP2D759</accession>
<comment type="caution">
    <text evidence="2">The sequence shown here is derived from an EMBL/GenBank/DDBJ whole genome shotgun (WGS) entry which is preliminary data.</text>
</comment>
<evidence type="ECO:0000313" key="3">
    <source>
        <dbReference type="Proteomes" id="UP001319180"/>
    </source>
</evidence>
<protein>
    <recommendedName>
        <fullName evidence="4">Prealbumin-like fold domain-containing protein</fullName>
    </recommendedName>
</protein>
<proteinExistence type="predicted"/>
<reference evidence="2 3" key="1">
    <citation type="submission" date="2021-05" db="EMBL/GenBank/DDBJ databases">
        <title>A Polyphasic approach of four new species of the genus Ohtaekwangia: Ohtaekwangia histidinii sp. nov., Ohtaekwangia cretensis sp. nov., Ohtaekwangia indiensis sp. nov., Ohtaekwangia reichenbachii sp. nov. from diverse environment.</title>
        <authorList>
            <person name="Octaviana S."/>
        </authorList>
    </citation>
    <scope>NUCLEOTIDE SEQUENCE [LARGE SCALE GENOMIC DNA]</scope>
    <source>
        <strain evidence="2 3">PWU37</strain>
    </source>
</reference>
<dbReference type="RefSeq" id="WP_254088941.1">
    <property type="nucleotide sequence ID" value="NZ_JAHESC010000004.1"/>
</dbReference>
<organism evidence="2 3">
    <name type="scientific">Dawidia soli</name>
    <dbReference type="NCBI Taxonomy" id="2782352"/>
    <lineage>
        <taxon>Bacteria</taxon>
        <taxon>Pseudomonadati</taxon>
        <taxon>Bacteroidota</taxon>
        <taxon>Cytophagia</taxon>
        <taxon>Cytophagales</taxon>
        <taxon>Chryseotaleaceae</taxon>
        <taxon>Dawidia</taxon>
    </lineage>
</organism>
<dbReference type="Proteomes" id="UP001319180">
    <property type="component" value="Unassembled WGS sequence"/>
</dbReference>
<sequence>MKRSFKFLGAAAVLLVAMSFQIIKTQLTVTIRNELGNTEQGVSVQLFETEEDYKNETNVAAQGVTDAKGVVKLKDLKATSYFVLAKKDDKDNFGGGEQTGKLEANRINKVTVVIQ</sequence>